<protein>
    <recommendedName>
        <fullName evidence="2">KY-like immunoglobulin-like domain-containing protein</fullName>
    </recommendedName>
</protein>
<accession>A0A6J8AA28</accession>
<gene>
    <name evidence="3" type="ORF">MCOR_5769</name>
</gene>
<evidence type="ECO:0000313" key="3">
    <source>
        <dbReference type="EMBL" id="CAC5364887.1"/>
    </source>
</evidence>
<organism evidence="3 4">
    <name type="scientific">Mytilus coruscus</name>
    <name type="common">Sea mussel</name>
    <dbReference type="NCBI Taxonomy" id="42192"/>
    <lineage>
        <taxon>Eukaryota</taxon>
        <taxon>Metazoa</taxon>
        <taxon>Spiralia</taxon>
        <taxon>Lophotrochozoa</taxon>
        <taxon>Mollusca</taxon>
        <taxon>Bivalvia</taxon>
        <taxon>Autobranchia</taxon>
        <taxon>Pteriomorphia</taxon>
        <taxon>Mytilida</taxon>
        <taxon>Mytiloidea</taxon>
        <taxon>Mytilidae</taxon>
        <taxon>Mytilinae</taxon>
        <taxon>Mytilus</taxon>
    </lineage>
</organism>
<dbReference type="AlphaFoldDB" id="A0A6J8AA28"/>
<reference evidence="3 4" key="1">
    <citation type="submission" date="2020-06" db="EMBL/GenBank/DDBJ databases">
        <authorList>
            <person name="Li R."/>
            <person name="Bekaert M."/>
        </authorList>
    </citation>
    <scope>NUCLEOTIDE SEQUENCE [LARGE SCALE GENOMIC DNA]</scope>
    <source>
        <strain evidence="4">wild</strain>
    </source>
</reference>
<sequence length="806" mass="91394">MGTACSAQDVPEIVEPEPVEVEREESPEPVESTPQPSIHKEPSIASSDDPNKASDFEEFFITFESDSDEIKLPTTESDYPAPVPNTTEHNLTKKIQWFENTDPNTGSDDADNYVEEREITKTEIDLHARTVQKSDLNSFAQLINYLDNPIKGRPTRDEMMVRIILVWLSNQVVEQFVSEQGTGKTPLGFLSLLGQKKSTYSTFFTVLCRKANVKCAQIHGVCKAGDYQPGDTDVDKLTCFWNAVYIQDSWRIIHPYWVCRSVFGKRSSGWIKLEEDGKAIGQRTTAAAGVVKNAFKEYYIMPDPSQFIYRCHPDCKEWQLLPTPISRETFLNQAYLLPPFWAMEMKLVSKNACCLYSSGKTLTLTFETSKATANEINLDYEFLLKEGSAQRDDENEMLKPENMPRLVAKIRNASEWNFDIQFPIEGIYKIVIFGGPDKHPLLRLCEFKIICTKRTEGCRLIPFNPGKLGFGPGPESDKAGLLLPSHRNGIITIDRNNPTNLRFLLDSDAYKSLNVKTELVDFDLKDNKSSVKSVIENETKELKIITNIVQNGDYGLRIFTGTGGDLEGLTVVCNYLITTSNKLSREKANQRIARQKLLSSIENGNIIEIKESINKCVKEKILENDSDIENAQRKLDVLQLRKDIHDAYLRNHLGTIEKTIHSLKKSLYERIFRKTIQELDSLANKLRSSHGFPQQLPNVLNAFSELNHTHVTNEMVINTLTALMVLFGDRPRNIQNIADVQSLSQELSHKVRNQTDLKPEDARQAEAIVDKYSYEQIKQTSLAAAAIYQWVKDVVSTVLQRESSVN</sequence>
<dbReference type="InterPro" id="IPR053041">
    <property type="entry name" value="Transglut-like_Superfamily_Mod"/>
</dbReference>
<feature type="domain" description="KY-like immunoglobulin-like" evidence="2">
    <location>
        <begin position="328"/>
        <end position="462"/>
    </location>
</feature>
<dbReference type="OrthoDB" id="6159882at2759"/>
<evidence type="ECO:0000259" key="2">
    <source>
        <dbReference type="Pfam" id="PF23265"/>
    </source>
</evidence>
<dbReference type="Proteomes" id="UP000507470">
    <property type="component" value="Unassembled WGS sequence"/>
</dbReference>
<name>A0A6J8AA28_MYTCO</name>
<evidence type="ECO:0000313" key="4">
    <source>
        <dbReference type="Proteomes" id="UP000507470"/>
    </source>
</evidence>
<feature type="region of interest" description="Disordered" evidence="1">
    <location>
        <begin position="1"/>
        <end position="55"/>
    </location>
</feature>
<keyword evidence="4" id="KW-1185">Reference proteome</keyword>
<dbReference type="InterPro" id="IPR056564">
    <property type="entry name" value="Ig-like_KY"/>
</dbReference>
<dbReference type="PANTHER" id="PTHR47020">
    <property type="entry name" value="HILLARIN"/>
    <property type="match status" value="1"/>
</dbReference>
<dbReference type="PANTHER" id="PTHR47020:SF1">
    <property type="entry name" value="HILLARIN"/>
    <property type="match status" value="1"/>
</dbReference>
<proteinExistence type="predicted"/>
<evidence type="ECO:0000256" key="1">
    <source>
        <dbReference type="SAM" id="MobiDB-lite"/>
    </source>
</evidence>
<dbReference type="EMBL" id="CACVKT020001087">
    <property type="protein sequence ID" value="CAC5364887.1"/>
    <property type="molecule type" value="Genomic_DNA"/>
</dbReference>
<dbReference type="Pfam" id="PF23265">
    <property type="entry name" value="Ig-like_KY"/>
    <property type="match status" value="1"/>
</dbReference>